<dbReference type="InterPro" id="IPR001611">
    <property type="entry name" value="Leu-rich_rpt"/>
</dbReference>
<evidence type="ECO:0000256" key="11">
    <source>
        <dbReference type="ARBA" id="ARBA00023180"/>
    </source>
</evidence>
<keyword evidence="7" id="KW-0677">Repeat</keyword>
<dbReference type="InterPro" id="IPR003591">
    <property type="entry name" value="Leu-rich_rpt_typical-subtyp"/>
</dbReference>
<keyword evidence="4" id="KW-0433">Leucine-rich repeat</keyword>
<proteinExistence type="inferred from homology"/>
<evidence type="ECO:0000256" key="1">
    <source>
        <dbReference type="ARBA" id="ARBA00004251"/>
    </source>
</evidence>
<dbReference type="Proteomes" id="UP001374535">
    <property type="component" value="Chromosome 9"/>
</dbReference>
<dbReference type="PANTHER" id="PTHR48063:SF52">
    <property type="entry name" value="LRR RECEPTOR-LIKE KINASE FAMILY PROTEIN"/>
    <property type="match status" value="1"/>
</dbReference>
<evidence type="ECO:0000256" key="2">
    <source>
        <dbReference type="ARBA" id="ARBA00009592"/>
    </source>
</evidence>
<evidence type="ECO:0000256" key="12">
    <source>
        <dbReference type="SAM" id="Phobius"/>
    </source>
</evidence>
<evidence type="ECO:0000256" key="9">
    <source>
        <dbReference type="ARBA" id="ARBA00023136"/>
    </source>
</evidence>
<dbReference type="InterPro" id="IPR032675">
    <property type="entry name" value="LRR_dom_sf"/>
</dbReference>
<evidence type="ECO:0000256" key="8">
    <source>
        <dbReference type="ARBA" id="ARBA00022989"/>
    </source>
</evidence>
<feature type="domain" description="Leucine-rich repeat-containing N-terminal plant-type" evidence="13">
    <location>
        <begin position="51"/>
        <end position="89"/>
    </location>
</feature>
<accession>A0AAQ3MSM2</accession>
<keyword evidence="3" id="KW-1003">Cell membrane</keyword>
<dbReference type="Pfam" id="PF13855">
    <property type="entry name" value="LRR_8"/>
    <property type="match status" value="1"/>
</dbReference>
<feature type="transmembrane region" description="Helical" evidence="12">
    <location>
        <begin position="839"/>
        <end position="864"/>
    </location>
</feature>
<dbReference type="FunFam" id="3.80.10.10:FF:000041">
    <property type="entry name" value="LRR receptor-like serine/threonine-protein kinase ERECTA"/>
    <property type="match status" value="1"/>
</dbReference>
<dbReference type="FunFam" id="3.80.10.10:FF:000095">
    <property type="entry name" value="LRR receptor-like serine/threonine-protein kinase GSO1"/>
    <property type="match status" value="1"/>
</dbReference>
<keyword evidence="11" id="KW-0325">Glycoprotein</keyword>
<evidence type="ECO:0000313" key="15">
    <source>
        <dbReference type="Proteomes" id="UP001374535"/>
    </source>
</evidence>
<dbReference type="PROSITE" id="PS51450">
    <property type="entry name" value="LRR"/>
    <property type="match status" value="1"/>
</dbReference>
<evidence type="ECO:0000256" key="5">
    <source>
        <dbReference type="ARBA" id="ARBA00022692"/>
    </source>
</evidence>
<dbReference type="Pfam" id="PF00560">
    <property type="entry name" value="LRR_1"/>
    <property type="match status" value="5"/>
</dbReference>
<keyword evidence="6" id="KW-0732">Signal</keyword>
<dbReference type="InterPro" id="IPR046956">
    <property type="entry name" value="RLP23-like"/>
</dbReference>
<keyword evidence="8 12" id="KW-1133">Transmembrane helix</keyword>
<sequence>MKLNSIPPTLPFLSLLTMDTSSSPYAFIFACLLCTMMFDAGTCNFDNRCSKKDTQTLLNFKKGVMDPSGVLSSWSTQQDCCEWRGVKCDTINSRVTQLGLPCSTSLPNYIEKEDKSHCLTGTFSLSLLMELEFLNYLDLNNNDFLAIQFDSVHNQNYYNLSVSIRPRQYLNSSTLRHLDLSYNENLVINSLQFLFRMPSLEYLELSFVDLHMETNWLQIVTTLPSLSELSMSYCQLKDLSPSLQHANFTALKILDLSGNKFHSELPKWLFNLSCGLSDIFLGSCSLTGQLPKTLLNLRHLEKLGLRNNDLNGSIPDWIGELDHLQHLLLGGNMFSGFIPKSLGNLSSLTYLSVDSNQFTGVVSERNFAKMSKLKYLYIYSSPPLIFDFDSHWIPPFQLESLQLSFSGPHLPAWLYTQRYIQDLYIYGSSFQAPDKFWNFVSRVSQLSLEDNSIDGNLSNILLNSTVVSLSSNGLKGSLPRLSSNVAVVGLSNNSLSGSISPLLCDHKMLNGKSNLVYLDISLNHLSGGLTSCWKNWKSLIHVNLGSNNLTGKIPISMGVLSNLASLHLHENKLYGEIPPSLQNCHILIFNVRENNFTGNIPNWIPHAAKALQLRSNHFSGNIPAQICQMSSLFILDIADNTISGHIPTCLCNITALVVNNASHREYSTTLQYNFSNRSFYLFEESLELVVKGLVLEYGNNLKFMNLIDMSSNNLSGTIPVQMFSLFGLCSLNLSHNKLTGKIPNEIGNMKNLESLDFSMNQFSGEIPQALSKLSFLCCLNLSFNNLTGSIPSGTQLQGFSELSYTGNSDLCGPPLTKVCFKLPDKDRKPKNEDGDESEFFPWFHIGLKSGFVAGFLGVFCAILLNGKWREAYFKSLNDLRDRLCAWLSTI</sequence>
<dbReference type="Gene3D" id="3.80.10.10">
    <property type="entry name" value="Ribonuclease Inhibitor"/>
    <property type="match status" value="2"/>
</dbReference>
<evidence type="ECO:0000256" key="3">
    <source>
        <dbReference type="ARBA" id="ARBA00022475"/>
    </source>
</evidence>
<evidence type="ECO:0000256" key="6">
    <source>
        <dbReference type="ARBA" id="ARBA00022729"/>
    </source>
</evidence>
<dbReference type="SUPFAM" id="SSF52058">
    <property type="entry name" value="L domain-like"/>
    <property type="match status" value="3"/>
</dbReference>
<evidence type="ECO:0000256" key="4">
    <source>
        <dbReference type="ARBA" id="ARBA00022614"/>
    </source>
</evidence>
<protein>
    <recommendedName>
        <fullName evidence="13">Leucine-rich repeat-containing N-terminal plant-type domain-containing protein</fullName>
    </recommendedName>
</protein>
<keyword evidence="10" id="KW-0675">Receptor</keyword>
<dbReference type="FunFam" id="3.80.10.10:FF:000111">
    <property type="entry name" value="LRR receptor-like serine/threonine-protein kinase ERECTA"/>
    <property type="match status" value="1"/>
</dbReference>
<gene>
    <name evidence="14" type="ORF">V8G54_029060</name>
</gene>
<dbReference type="AlphaFoldDB" id="A0AAQ3MSM2"/>
<evidence type="ECO:0000313" key="14">
    <source>
        <dbReference type="EMBL" id="WVY96909.1"/>
    </source>
</evidence>
<evidence type="ECO:0000259" key="13">
    <source>
        <dbReference type="Pfam" id="PF08263"/>
    </source>
</evidence>
<evidence type="ECO:0000256" key="7">
    <source>
        <dbReference type="ARBA" id="ARBA00022737"/>
    </source>
</evidence>
<dbReference type="PROSITE" id="PS51257">
    <property type="entry name" value="PROKAR_LIPOPROTEIN"/>
    <property type="match status" value="1"/>
</dbReference>
<keyword evidence="9 12" id="KW-0472">Membrane</keyword>
<keyword evidence="15" id="KW-1185">Reference proteome</keyword>
<comment type="similarity">
    <text evidence="2">Belongs to the RLP family.</text>
</comment>
<organism evidence="14 15">
    <name type="scientific">Vigna mungo</name>
    <name type="common">Black gram</name>
    <name type="synonym">Phaseolus mungo</name>
    <dbReference type="NCBI Taxonomy" id="3915"/>
    <lineage>
        <taxon>Eukaryota</taxon>
        <taxon>Viridiplantae</taxon>
        <taxon>Streptophyta</taxon>
        <taxon>Embryophyta</taxon>
        <taxon>Tracheophyta</taxon>
        <taxon>Spermatophyta</taxon>
        <taxon>Magnoliopsida</taxon>
        <taxon>eudicotyledons</taxon>
        <taxon>Gunneridae</taxon>
        <taxon>Pentapetalae</taxon>
        <taxon>rosids</taxon>
        <taxon>fabids</taxon>
        <taxon>Fabales</taxon>
        <taxon>Fabaceae</taxon>
        <taxon>Papilionoideae</taxon>
        <taxon>50 kb inversion clade</taxon>
        <taxon>NPAAA clade</taxon>
        <taxon>indigoferoid/millettioid clade</taxon>
        <taxon>Phaseoleae</taxon>
        <taxon>Vigna</taxon>
    </lineage>
</organism>
<keyword evidence="5 12" id="KW-0812">Transmembrane</keyword>
<evidence type="ECO:0000256" key="10">
    <source>
        <dbReference type="ARBA" id="ARBA00023170"/>
    </source>
</evidence>
<dbReference type="SMART" id="SM00369">
    <property type="entry name" value="LRR_TYP"/>
    <property type="match status" value="8"/>
</dbReference>
<dbReference type="PANTHER" id="PTHR48063">
    <property type="entry name" value="LRR RECEPTOR-LIKE KINASE"/>
    <property type="match status" value="1"/>
</dbReference>
<dbReference type="EMBL" id="CP144692">
    <property type="protein sequence ID" value="WVY96909.1"/>
    <property type="molecule type" value="Genomic_DNA"/>
</dbReference>
<name>A0AAQ3MSM2_VIGMU</name>
<reference evidence="14 15" key="1">
    <citation type="journal article" date="2023" name="Life. Sci Alliance">
        <title>Evolutionary insights into 3D genome organization and epigenetic landscape of Vigna mungo.</title>
        <authorList>
            <person name="Junaid A."/>
            <person name="Singh B."/>
            <person name="Bhatia S."/>
        </authorList>
    </citation>
    <scope>NUCLEOTIDE SEQUENCE [LARGE SCALE GENOMIC DNA]</scope>
    <source>
        <strain evidence="14">Urdbean</strain>
    </source>
</reference>
<dbReference type="GO" id="GO:0005886">
    <property type="term" value="C:plasma membrane"/>
    <property type="evidence" value="ECO:0007669"/>
    <property type="project" value="UniProtKB-SubCell"/>
</dbReference>
<comment type="subcellular location">
    <subcellularLocation>
        <location evidence="1">Cell membrane</location>
        <topology evidence="1">Single-pass type I membrane protein</topology>
    </subcellularLocation>
</comment>
<dbReference type="InterPro" id="IPR013210">
    <property type="entry name" value="LRR_N_plant-typ"/>
</dbReference>
<dbReference type="Pfam" id="PF08263">
    <property type="entry name" value="LRRNT_2"/>
    <property type="match status" value="1"/>
</dbReference>